<name>A0A5R8WXS9_9BACT</name>
<dbReference type="Proteomes" id="UP000305517">
    <property type="component" value="Unassembled WGS sequence"/>
</dbReference>
<feature type="domain" description="DUF5071" evidence="1">
    <location>
        <begin position="32"/>
        <end position="141"/>
    </location>
</feature>
<evidence type="ECO:0000259" key="1">
    <source>
        <dbReference type="Pfam" id="PF16804"/>
    </source>
</evidence>
<keyword evidence="3" id="KW-1185">Reference proteome</keyword>
<dbReference type="AlphaFoldDB" id="A0A5R8WXS9"/>
<dbReference type="OrthoDB" id="1846249at2"/>
<comment type="caution">
    <text evidence="2">The sequence shown here is derived from an EMBL/GenBank/DDBJ whole genome shotgun (WGS) entry which is preliminary data.</text>
</comment>
<dbReference type="InterPro" id="IPR038692">
    <property type="entry name" value="Cthe_2751_sf"/>
</dbReference>
<protein>
    <submittedName>
        <fullName evidence="2">DUF5071 domain-containing protein</fullName>
    </submittedName>
</protein>
<organism evidence="2 3">
    <name type="scientific">Hymenobacter jeollabukensis</name>
    <dbReference type="NCBI Taxonomy" id="2025313"/>
    <lineage>
        <taxon>Bacteria</taxon>
        <taxon>Pseudomonadati</taxon>
        <taxon>Bacteroidota</taxon>
        <taxon>Cytophagia</taxon>
        <taxon>Cytophagales</taxon>
        <taxon>Hymenobacteraceae</taxon>
        <taxon>Hymenobacter</taxon>
    </lineage>
</organism>
<gene>
    <name evidence="2" type="ORF">FDY95_03155</name>
</gene>
<dbReference type="Pfam" id="PF16804">
    <property type="entry name" value="DUF5071"/>
    <property type="match status" value="1"/>
</dbReference>
<dbReference type="EMBL" id="VAJM01000001">
    <property type="protein sequence ID" value="TLM97004.1"/>
    <property type="molecule type" value="Genomic_DNA"/>
</dbReference>
<proteinExistence type="predicted"/>
<reference evidence="2 3" key="1">
    <citation type="submission" date="2019-05" db="EMBL/GenBank/DDBJ databases">
        <title>Hymenobacter edaphi sp. nov., isolated from abandoned arsenic-contaminated farmland soil.</title>
        <authorList>
            <person name="Nie L."/>
        </authorList>
    </citation>
    <scope>NUCLEOTIDE SEQUENCE [LARGE SCALE GENOMIC DNA]</scope>
    <source>
        <strain evidence="2 3">1-3-3-8</strain>
    </source>
</reference>
<sequence length="152" mass="16971">MLQGWPQPNSQSTQSMDTINKSAAALNPRRIVPVDETDYQAVHNLRRASEDQVLVVLDELLAWTRTGNSAITRGVGEVLAQHFQAIRPAVLKVLRGHDANWQYFLLSLVVGPVLRAHVDQELVRELRRLAQQPAPGEQAAERARLLLDEIGL</sequence>
<evidence type="ECO:0000313" key="3">
    <source>
        <dbReference type="Proteomes" id="UP000305517"/>
    </source>
</evidence>
<dbReference type="Gene3D" id="1.25.40.750">
    <property type="entry name" value="Domain of unknown function DUF5071"/>
    <property type="match status" value="1"/>
</dbReference>
<evidence type="ECO:0000313" key="2">
    <source>
        <dbReference type="EMBL" id="TLM97004.1"/>
    </source>
</evidence>
<dbReference type="InterPro" id="IPR031837">
    <property type="entry name" value="DUF5071"/>
</dbReference>
<accession>A0A5R8WXS9</accession>